<dbReference type="InterPro" id="IPR025447">
    <property type="entry name" value="DUF4192"/>
</dbReference>
<organism evidence="1 2">
    <name type="scientific">Microbacterium ginsengisoli</name>
    <dbReference type="NCBI Taxonomy" id="400772"/>
    <lineage>
        <taxon>Bacteria</taxon>
        <taxon>Bacillati</taxon>
        <taxon>Actinomycetota</taxon>
        <taxon>Actinomycetes</taxon>
        <taxon>Micrococcales</taxon>
        <taxon>Microbacteriaceae</taxon>
        <taxon>Microbacterium</taxon>
    </lineage>
</organism>
<dbReference type="STRING" id="400772.RR49_01559"/>
<accession>A0A0F0LV29</accession>
<dbReference type="OrthoDB" id="4954868at2"/>
<name>A0A0F0LV29_9MICO</name>
<evidence type="ECO:0008006" key="3">
    <source>
        <dbReference type="Google" id="ProtNLM"/>
    </source>
</evidence>
<reference evidence="1 2" key="1">
    <citation type="submission" date="2015-02" db="EMBL/GenBank/DDBJ databases">
        <title>Draft genome sequences of ten Microbacterium spp. with emphasis on heavy metal contaminated environments.</title>
        <authorList>
            <person name="Corretto E."/>
        </authorList>
    </citation>
    <scope>NUCLEOTIDE SEQUENCE [LARGE SCALE GENOMIC DNA]</scope>
    <source>
        <strain evidence="1 2">DSM 18659</strain>
    </source>
</reference>
<comment type="caution">
    <text evidence="1">The sequence shown here is derived from an EMBL/GenBank/DDBJ whole genome shotgun (WGS) entry which is preliminary data.</text>
</comment>
<evidence type="ECO:0000313" key="2">
    <source>
        <dbReference type="Proteomes" id="UP000033451"/>
    </source>
</evidence>
<keyword evidence="2" id="KW-1185">Reference proteome</keyword>
<gene>
    <name evidence="1" type="ORF">RR49_01559</name>
</gene>
<dbReference type="Proteomes" id="UP000033451">
    <property type="component" value="Unassembled WGS sequence"/>
</dbReference>
<dbReference type="PATRIC" id="fig|400772.4.peg.1582"/>
<dbReference type="EMBL" id="JYIY01000073">
    <property type="protein sequence ID" value="KJL36549.1"/>
    <property type="molecule type" value="Genomic_DNA"/>
</dbReference>
<dbReference type="Pfam" id="PF13830">
    <property type="entry name" value="DUF4192"/>
    <property type="match status" value="1"/>
</dbReference>
<dbReference type="AlphaFoldDB" id="A0A0F0LV29"/>
<dbReference type="RefSeq" id="WP_045247492.1">
    <property type="nucleotide sequence ID" value="NZ_JYIY01000073.1"/>
</dbReference>
<proteinExistence type="predicted"/>
<sequence length="347" mass="37036">MTEIVRAAGAAQFLSFVPRLAGITPVRSVVAVPFTGRRTMGLMRLDLPGAGHAGERAFAATLVGLLCRIEGATAAAIVIYADEATRDAPRRPLVRAIEQRMEAAGLPVHDALWVGARRWGRYGDPSVGGARAEVMTGAYEGGLAADAVPPDLEPPFVDAVRHELGRPMAVPVALREDVPAFFERMLADDDQDAAATAALVWALDRPALRDVGLLTWCDGVDRGDQAVRAQLDWEADVAYPMSLARRMWGEGPRPDPPRLLRALAVARRAAAAAPPAHRAGALATCAWLSWALGRSSHADGYVRAAREHEASHGLADIVGRFVAAGHLPDWAFRGRAERALAAQEPVT</sequence>
<evidence type="ECO:0000313" key="1">
    <source>
        <dbReference type="EMBL" id="KJL36549.1"/>
    </source>
</evidence>
<protein>
    <recommendedName>
        <fullName evidence="3">DUF4192 domain-containing protein</fullName>
    </recommendedName>
</protein>